<gene>
    <name evidence="1" type="ORF">OSTQU699_LOCUS3968</name>
</gene>
<dbReference type="Proteomes" id="UP000708148">
    <property type="component" value="Unassembled WGS sequence"/>
</dbReference>
<protein>
    <submittedName>
        <fullName evidence="1">Uncharacterized protein</fullName>
    </submittedName>
</protein>
<evidence type="ECO:0000313" key="2">
    <source>
        <dbReference type="Proteomes" id="UP000708148"/>
    </source>
</evidence>
<sequence length="62" mass="6896">FDQFERLVPVERACIGGVGNRTNLFDIVRRDCCSIPRLRLAGKREGVDPCPLVQSDIINGIP</sequence>
<accession>A0A8S1IXV1</accession>
<proteinExistence type="predicted"/>
<dbReference type="EMBL" id="CAJHUC010000856">
    <property type="protein sequence ID" value="CAD7698607.1"/>
    <property type="molecule type" value="Genomic_DNA"/>
</dbReference>
<feature type="non-terminal residue" evidence="1">
    <location>
        <position position="62"/>
    </location>
</feature>
<evidence type="ECO:0000313" key="1">
    <source>
        <dbReference type="EMBL" id="CAD7698607.1"/>
    </source>
</evidence>
<keyword evidence="2" id="KW-1185">Reference proteome</keyword>
<organism evidence="1 2">
    <name type="scientific">Ostreobium quekettii</name>
    <dbReference type="NCBI Taxonomy" id="121088"/>
    <lineage>
        <taxon>Eukaryota</taxon>
        <taxon>Viridiplantae</taxon>
        <taxon>Chlorophyta</taxon>
        <taxon>core chlorophytes</taxon>
        <taxon>Ulvophyceae</taxon>
        <taxon>TCBD clade</taxon>
        <taxon>Bryopsidales</taxon>
        <taxon>Ostreobineae</taxon>
        <taxon>Ostreobiaceae</taxon>
        <taxon>Ostreobium</taxon>
    </lineage>
</organism>
<dbReference type="AlphaFoldDB" id="A0A8S1IXV1"/>
<name>A0A8S1IXV1_9CHLO</name>
<feature type="non-terminal residue" evidence="1">
    <location>
        <position position="1"/>
    </location>
</feature>
<comment type="caution">
    <text evidence="1">The sequence shown here is derived from an EMBL/GenBank/DDBJ whole genome shotgun (WGS) entry which is preliminary data.</text>
</comment>
<reference evidence="1" key="1">
    <citation type="submission" date="2020-12" db="EMBL/GenBank/DDBJ databases">
        <authorList>
            <person name="Iha C."/>
        </authorList>
    </citation>
    <scope>NUCLEOTIDE SEQUENCE</scope>
</reference>